<comment type="caution">
    <text evidence="2">The sequence shown here is derived from an EMBL/GenBank/DDBJ whole genome shotgun (WGS) entry which is preliminary data.</text>
</comment>
<dbReference type="InterPro" id="IPR050982">
    <property type="entry name" value="Auxin_biosynth/cation_transpt"/>
</dbReference>
<reference evidence="2 3" key="1">
    <citation type="submission" date="2017-07" db="EMBL/GenBank/DDBJ databases">
        <title>Amycolatopsis thailandensis Genome sequencing and assembly.</title>
        <authorList>
            <person name="Kaur N."/>
            <person name="Mayilraj S."/>
        </authorList>
    </citation>
    <scope>NUCLEOTIDE SEQUENCE [LARGE SCALE GENOMIC DNA]</scope>
    <source>
        <strain evidence="2 3">JCM 16380</strain>
    </source>
</reference>
<dbReference type="Pfam" id="PF13738">
    <property type="entry name" value="Pyr_redox_3"/>
    <property type="match status" value="1"/>
</dbReference>
<protein>
    <submittedName>
        <fullName evidence="2">Pyridine nucleotide-disulfide oxidoreductase</fullName>
    </submittedName>
</protein>
<evidence type="ECO:0000313" key="2">
    <source>
        <dbReference type="EMBL" id="OXM54663.1"/>
    </source>
</evidence>
<dbReference type="Gene3D" id="3.50.50.60">
    <property type="entry name" value="FAD/NAD(P)-binding domain"/>
    <property type="match status" value="2"/>
</dbReference>
<dbReference type="EMBL" id="NMQT01000067">
    <property type="protein sequence ID" value="OXM54663.1"/>
    <property type="molecule type" value="Genomic_DNA"/>
</dbReference>
<sequence>MDYLVIGAGPAGLQLGHFLQRAGRDHVVLEAEDAPGSYFRTFPRHRKLISINKPHTGWADPELNLRMDWNSLLSDDPDLRFTRYTEEYFPSADLLVDYFADYAAKTGVQVEYGTRVTSIDRDTEFRVTTDVGRTYSAKRVIVATGLARPYVPAVPGIETTESYNDVSVDPRDFTDQRVLILGKGNSAFETADNLVANAALIHVLGPESLRFAWRTHFSGDLRAVNNNFLDTYQLKSQNLVLDATVEKIELRDAEYHVTLRYSRRPKTVTLVYDRAITCTGFRMDTGIFTDRVRPRLTMNDRFAELTQAWESTTVPGLYFAGTLTQVLDRRKFTSSVLHGFRYGVRALHHVLEQRYEGTAWPGEDLPADPDVVAGAILARVNRSSGLWNQFGFLADVLVLNEDGTSRLLEEVPAGLALAERPGRRFVTITLEYGSGYPEIDPFDVTAGRAWEDDPATESLYMHPVLRRYVDGELVETRHLPEDVANDWTGEADYRAPVREMVAVR</sequence>
<dbReference type="GO" id="GO:0004497">
    <property type="term" value="F:monooxygenase activity"/>
    <property type="evidence" value="ECO:0007669"/>
    <property type="project" value="TreeGrafter"/>
</dbReference>
<organism evidence="2 3">
    <name type="scientific">Amycolatopsis thailandensis</name>
    <dbReference type="NCBI Taxonomy" id="589330"/>
    <lineage>
        <taxon>Bacteria</taxon>
        <taxon>Bacillati</taxon>
        <taxon>Actinomycetota</taxon>
        <taxon>Actinomycetes</taxon>
        <taxon>Pseudonocardiales</taxon>
        <taxon>Pseudonocardiaceae</taxon>
        <taxon>Amycolatopsis</taxon>
    </lineage>
</organism>
<name>A0A229S6U9_9PSEU</name>
<gene>
    <name evidence="2" type="ORF">CFP71_19335</name>
</gene>
<accession>A0A229S6U9</accession>
<dbReference type="PRINTS" id="PR00368">
    <property type="entry name" value="FADPNR"/>
</dbReference>
<dbReference type="SUPFAM" id="SSF51905">
    <property type="entry name" value="FAD/NAD(P)-binding domain"/>
    <property type="match status" value="1"/>
</dbReference>
<evidence type="ECO:0000313" key="3">
    <source>
        <dbReference type="Proteomes" id="UP000215223"/>
    </source>
</evidence>
<dbReference type="GO" id="GO:0050660">
    <property type="term" value="F:flavin adenine dinucleotide binding"/>
    <property type="evidence" value="ECO:0007669"/>
    <property type="project" value="TreeGrafter"/>
</dbReference>
<keyword evidence="1" id="KW-0560">Oxidoreductase</keyword>
<dbReference type="PRINTS" id="PR00469">
    <property type="entry name" value="PNDRDTASEII"/>
</dbReference>
<evidence type="ECO:0000256" key="1">
    <source>
        <dbReference type="ARBA" id="ARBA00023002"/>
    </source>
</evidence>
<dbReference type="PANTHER" id="PTHR43539">
    <property type="entry name" value="FLAVIN-BINDING MONOOXYGENASE-LIKE PROTEIN (AFU_ORTHOLOGUE AFUA_4G09220)"/>
    <property type="match status" value="1"/>
</dbReference>
<dbReference type="PANTHER" id="PTHR43539:SF23">
    <property type="entry name" value="FAD-DEPENDENT OXIDOREDUCTASE DOMAIN-CONTAINING PROTEIN 2"/>
    <property type="match status" value="1"/>
</dbReference>
<dbReference type="Proteomes" id="UP000215223">
    <property type="component" value="Unassembled WGS sequence"/>
</dbReference>
<dbReference type="InterPro" id="IPR036188">
    <property type="entry name" value="FAD/NAD-bd_sf"/>
</dbReference>
<proteinExistence type="predicted"/>
<dbReference type="RefSeq" id="WP_093935270.1">
    <property type="nucleotide sequence ID" value="NZ_NMQT01000067.1"/>
</dbReference>
<keyword evidence="3" id="KW-1185">Reference proteome</keyword>
<dbReference type="OrthoDB" id="178899at2"/>
<dbReference type="GO" id="GO:0036503">
    <property type="term" value="P:ERAD pathway"/>
    <property type="evidence" value="ECO:0007669"/>
    <property type="project" value="TreeGrafter"/>
</dbReference>
<dbReference type="AlphaFoldDB" id="A0A229S6U9"/>